<dbReference type="AlphaFoldDB" id="A0A5M6BX24"/>
<protein>
    <submittedName>
        <fullName evidence="2">Uncharacterized protein</fullName>
    </submittedName>
</protein>
<accession>A0A5M6BX24</accession>
<sequence length="730" mass="80802">MNGPSVTPTSKIFDGLVFYVEEHGRASDQACSIKDDVKRNGGVIAPSPRTPIVNFILVSFPHTQRPFTIYTKSRNWNGAYHDKNGWNTHRLVEHFGELVDDEGRMVDRANRAVLSWGWVGRCIAEKKFLGRPEGWGGYYVRGKYHEDESTGPQFLTAAITDPCSSHIVPTAPRTPPCLPLRIGSPPRPSKIREEPIIIPPFSLQCPPQAADLPKDPRVPARSFKLASGSSARADLRGTAQSFRLVSGSTVRPPFPAVLFKLAPATPFKLVRSGRPPIPVGEPPTPPESIILRAESEALSIEPETKPNLEICDDDVEGPESKSDNDVEIVNNSAPVRSRDSMFFDWRIGRIPKRSNVASGSGSTVTCVIDLTADSDEESEAEQRQTTGHEESVVENKSRSDIFRQGPAPMTFYIPLGNDLLKFSIESAGGKVLDSLAKVQQIIIPRESTTTTDLNQAESLTTAEESLLKTKKPWQRIISSRWVLACLKEGHQVAEGPFMMSYQKSSNTSIRPPTPNQAISLPSPPPSVSPQRSIPSPLTKDALGPRKRHASAANASPRRDPAKKLRIRRSPNGAPKSPDMLIEARLLEDASLQSDNPPNEHLRCPEAVPFLLKGPRASPTEMESLRYLLALAPKDWDRQGTLTKFFRDLRTKHPERDWRKFHTRHKKDIQTKLEMMGVDLKSVYGKVTSAKPVEPVVVIVDDNGDDEEEAIERDSIWGTDGESVNEDDAVR</sequence>
<evidence type="ECO:0000256" key="1">
    <source>
        <dbReference type="SAM" id="MobiDB-lite"/>
    </source>
</evidence>
<reference evidence="2" key="1">
    <citation type="submission" date="2017-08" db="EMBL/GenBank/DDBJ databases">
        <authorList>
            <person name="Cuomo C."/>
            <person name="Billmyre B."/>
            <person name="Heitman J."/>
        </authorList>
    </citation>
    <scope>NUCLEOTIDE SEQUENCE</scope>
    <source>
        <strain evidence="2">CBS 12478</strain>
    </source>
</reference>
<reference evidence="2" key="2">
    <citation type="submission" date="2024-01" db="EMBL/GenBank/DDBJ databases">
        <title>Comparative genomics of Cryptococcus and Kwoniella reveals pathogenesis evolution and contrasting modes of karyotype evolution via chromosome fusion or intercentromeric recombination.</title>
        <authorList>
            <person name="Coelho M.A."/>
            <person name="David-Palma M."/>
            <person name="Shea T."/>
            <person name="Bowers K."/>
            <person name="McGinley-Smith S."/>
            <person name="Mohammad A.W."/>
            <person name="Gnirke A."/>
            <person name="Yurkov A.M."/>
            <person name="Nowrousian M."/>
            <person name="Sun S."/>
            <person name="Cuomo C.A."/>
            <person name="Heitman J."/>
        </authorList>
    </citation>
    <scope>NUCLEOTIDE SEQUENCE</scope>
    <source>
        <strain evidence="2">CBS 12478</strain>
    </source>
</reference>
<feature type="region of interest" description="Disordered" evidence="1">
    <location>
        <begin position="374"/>
        <end position="400"/>
    </location>
</feature>
<dbReference type="RefSeq" id="XP_031860322.1">
    <property type="nucleotide sequence ID" value="XM_032005361.1"/>
</dbReference>
<feature type="compositionally biased region" description="Basic and acidic residues" evidence="1">
    <location>
        <begin position="380"/>
        <end position="400"/>
    </location>
</feature>
<dbReference type="Gene3D" id="3.40.50.10190">
    <property type="entry name" value="BRCT domain"/>
    <property type="match status" value="1"/>
</dbReference>
<feature type="compositionally biased region" description="Polar residues" evidence="1">
    <location>
        <begin position="502"/>
        <end position="518"/>
    </location>
</feature>
<dbReference type="InterPro" id="IPR036420">
    <property type="entry name" value="BRCT_dom_sf"/>
</dbReference>
<proteinExistence type="predicted"/>
<dbReference type="SUPFAM" id="SSF52113">
    <property type="entry name" value="BRCT domain"/>
    <property type="match status" value="1"/>
</dbReference>
<dbReference type="PROSITE" id="PS50172">
    <property type="entry name" value="BRCT"/>
    <property type="match status" value="2"/>
</dbReference>
<name>A0A5M6BX24_9TREE</name>
<organism evidence="2 3">
    <name type="scientific">Kwoniella shandongensis</name>
    <dbReference type="NCBI Taxonomy" id="1734106"/>
    <lineage>
        <taxon>Eukaryota</taxon>
        <taxon>Fungi</taxon>
        <taxon>Dikarya</taxon>
        <taxon>Basidiomycota</taxon>
        <taxon>Agaricomycotina</taxon>
        <taxon>Tremellomycetes</taxon>
        <taxon>Tremellales</taxon>
        <taxon>Cryptococcaceae</taxon>
        <taxon>Kwoniella</taxon>
    </lineage>
</organism>
<evidence type="ECO:0000313" key="3">
    <source>
        <dbReference type="Proteomes" id="UP000322225"/>
    </source>
</evidence>
<feature type="region of interest" description="Disordered" evidence="1">
    <location>
        <begin position="502"/>
        <end position="578"/>
    </location>
</feature>
<evidence type="ECO:0000313" key="2">
    <source>
        <dbReference type="EMBL" id="WWD19922.1"/>
    </source>
</evidence>
<dbReference type="GeneID" id="43589505"/>
<keyword evidence="3" id="KW-1185">Reference proteome</keyword>
<dbReference type="Proteomes" id="UP000322225">
    <property type="component" value="Chromosome 7"/>
</dbReference>
<dbReference type="KEGG" id="ksn:43589505"/>
<dbReference type="EMBL" id="CP144057">
    <property type="protein sequence ID" value="WWD19922.1"/>
    <property type="molecule type" value="Genomic_DNA"/>
</dbReference>
<gene>
    <name evidence="2" type="ORF">CI109_104394</name>
</gene>
<dbReference type="OrthoDB" id="2566654at2759"/>
<feature type="region of interest" description="Disordered" evidence="1">
    <location>
        <begin position="702"/>
        <end position="730"/>
    </location>
</feature>
<dbReference type="InterPro" id="IPR001357">
    <property type="entry name" value="BRCT_dom"/>
</dbReference>